<dbReference type="Proteomes" id="UP001239111">
    <property type="component" value="Chromosome 3"/>
</dbReference>
<evidence type="ECO:0000313" key="2">
    <source>
        <dbReference type="Proteomes" id="UP001239111"/>
    </source>
</evidence>
<accession>A0ACC2NGB2</accession>
<comment type="caution">
    <text evidence="1">The sequence shown here is derived from an EMBL/GenBank/DDBJ whole genome shotgun (WGS) entry which is preliminary data.</text>
</comment>
<evidence type="ECO:0000313" key="1">
    <source>
        <dbReference type="EMBL" id="KAJ8670205.1"/>
    </source>
</evidence>
<dbReference type="EMBL" id="CM056743">
    <property type="protein sequence ID" value="KAJ8670205.1"/>
    <property type="molecule type" value="Genomic_DNA"/>
</dbReference>
<name>A0ACC2NGB2_9HYME</name>
<reference evidence="1" key="1">
    <citation type="submission" date="2023-04" db="EMBL/GenBank/DDBJ databases">
        <title>A chromosome-level genome assembly of the parasitoid wasp Eretmocerus hayati.</title>
        <authorList>
            <person name="Zhong Y."/>
            <person name="Liu S."/>
            <person name="Liu Y."/>
        </authorList>
    </citation>
    <scope>NUCLEOTIDE SEQUENCE</scope>
    <source>
        <strain evidence="1">ZJU_SS_LIU_2023</strain>
    </source>
</reference>
<gene>
    <name evidence="1" type="ORF">QAD02_001464</name>
</gene>
<organism evidence="1 2">
    <name type="scientific">Eretmocerus hayati</name>
    <dbReference type="NCBI Taxonomy" id="131215"/>
    <lineage>
        <taxon>Eukaryota</taxon>
        <taxon>Metazoa</taxon>
        <taxon>Ecdysozoa</taxon>
        <taxon>Arthropoda</taxon>
        <taxon>Hexapoda</taxon>
        <taxon>Insecta</taxon>
        <taxon>Pterygota</taxon>
        <taxon>Neoptera</taxon>
        <taxon>Endopterygota</taxon>
        <taxon>Hymenoptera</taxon>
        <taxon>Apocrita</taxon>
        <taxon>Proctotrupomorpha</taxon>
        <taxon>Chalcidoidea</taxon>
        <taxon>Aphelinidae</taxon>
        <taxon>Aphelininae</taxon>
        <taxon>Eretmocerus</taxon>
    </lineage>
</organism>
<keyword evidence="2" id="KW-1185">Reference proteome</keyword>
<sequence length="310" mass="35229">MLVCHPRYLETCKKLSVGKDYAVMSSLDFTHDRTREIMYPTVLLSNGSEKLTVRVELPIIPFYKPPERSEGSSSCVTRTSLLDETVADRSGSTECTRYKYKAGYRDLRCVIWPDDEPLVINSTHVVKCPNDTSVAEAFVLADDILCKSNLSNRVPVTVFVFDLDETCIDDDCNIVDGAVETLNSLDTLENSFVVLWSHGNSEHVFPNVTKLTRRAAEIAPPRYKTRRVHGLFDLIVTHDGDINRRAVKNPLHLYTFKEFDKFRIQRCVLIDDTVENATDEYTHVVVPQVPNPSLKLLRRSFVECGLLNVR</sequence>
<protein>
    <submittedName>
        <fullName evidence="1">Uncharacterized protein</fullName>
    </submittedName>
</protein>
<proteinExistence type="predicted"/>